<comment type="caution">
    <text evidence="7">The sequence shown here is derived from an EMBL/GenBank/DDBJ whole genome shotgun (WGS) entry which is preliminary data.</text>
</comment>
<evidence type="ECO:0000313" key="7">
    <source>
        <dbReference type="EMBL" id="RST97715.1"/>
    </source>
</evidence>
<dbReference type="AlphaFoldDB" id="A0A429ZVL4"/>
<dbReference type="GO" id="GO:0047324">
    <property type="term" value="F:phosphoenolpyruvate-glycerone phosphotransferase activity"/>
    <property type="evidence" value="ECO:0007669"/>
    <property type="project" value="UniProtKB-EC"/>
</dbReference>
<feature type="domain" description="PTS EIIA type-4" evidence="6">
    <location>
        <begin position="3"/>
        <end position="123"/>
    </location>
</feature>
<evidence type="ECO:0000256" key="2">
    <source>
        <dbReference type="ARBA" id="ARBA00002788"/>
    </source>
</evidence>
<comment type="catalytic activity">
    <reaction evidence="1">
        <text>dihydroxyacetone + phosphoenolpyruvate = dihydroxyacetone phosphate + pyruvate</text>
        <dbReference type="Rhea" id="RHEA:18381"/>
        <dbReference type="ChEBI" id="CHEBI:15361"/>
        <dbReference type="ChEBI" id="CHEBI:16016"/>
        <dbReference type="ChEBI" id="CHEBI:57642"/>
        <dbReference type="ChEBI" id="CHEBI:58702"/>
        <dbReference type="EC" id="2.7.1.121"/>
    </reaction>
</comment>
<dbReference type="EC" id="2.7.1.121" evidence="3"/>
<evidence type="ECO:0000256" key="3">
    <source>
        <dbReference type="ARBA" id="ARBA00012095"/>
    </source>
</evidence>
<dbReference type="EMBL" id="NGJU01000001">
    <property type="protein sequence ID" value="RST97715.1"/>
    <property type="molecule type" value="Genomic_DNA"/>
</dbReference>
<dbReference type="GO" id="GO:0016020">
    <property type="term" value="C:membrane"/>
    <property type="evidence" value="ECO:0007669"/>
    <property type="project" value="InterPro"/>
</dbReference>
<dbReference type="InterPro" id="IPR039643">
    <property type="entry name" value="DhaM"/>
</dbReference>
<dbReference type="RefSeq" id="WP_126777868.1">
    <property type="nucleotide sequence ID" value="NZ_CP177121.1"/>
</dbReference>
<dbReference type="SUPFAM" id="SSF53062">
    <property type="entry name" value="PTS system fructose IIA component-like"/>
    <property type="match status" value="1"/>
</dbReference>
<dbReference type="PANTHER" id="PTHR38594:SF1">
    <property type="entry name" value="PEP-DEPENDENT DIHYDROXYACETONE KINASE, PHOSPHORYL DONOR SUBUNIT DHAM"/>
    <property type="match status" value="1"/>
</dbReference>
<reference evidence="7 8" key="1">
    <citation type="submission" date="2017-05" db="EMBL/GenBank/DDBJ databases">
        <title>Vagococcus spp. assemblies.</title>
        <authorList>
            <person name="Gulvik C.A."/>
        </authorList>
    </citation>
    <scope>NUCLEOTIDE SEQUENCE [LARGE SCALE GENOMIC DNA]</scope>
    <source>
        <strain evidence="7 8">NCFB 2777</strain>
    </source>
</reference>
<proteinExistence type="predicted"/>
<name>A0A429ZVL4_9ENTE</name>
<evidence type="ECO:0000256" key="1">
    <source>
        <dbReference type="ARBA" id="ARBA00001113"/>
    </source>
</evidence>
<protein>
    <recommendedName>
        <fullName evidence="3">phosphoenolpyruvate--glycerone phosphotransferase</fullName>
        <ecNumber evidence="3">2.7.1.121</ecNumber>
    </recommendedName>
</protein>
<dbReference type="OrthoDB" id="7065393at2"/>
<evidence type="ECO:0000259" key="6">
    <source>
        <dbReference type="PROSITE" id="PS51096"/>
    </source>
</evidence>
<dbReference type="Pfam" id="PF03610">
    <property type="entry name" value="EIIA-man"/>
    <property type="match status" value="1"/>
</dbReference>
<organism evidence="7 8">
    <name type="scientific">Vagococcus salmoninarum</name>
    <dbReference type="NCBI Taxonomy" id="2739"/>
    <lineage>
        <taxon>Bacteria</taxon>
        <taxon>Bacillati</taxon>
        <taxon>Bacillota</taxon>
        <taxon>Bacilli</taxon>
        <taxon>Lactobacillales</taxon>
        <taxon>Enterococcaceae</taxon>
        <taxon>Vagococcus</taxon>
    </lineage>
</organism>
<comment type="subunit">
    <text evidence="5">Homodimer. The dihydroxyacetone kinase complex is composed of a homodimer of DhaM, a homodimer of DhaK and the subunit DhaL.</text>
</comment>
<evidence type="ECO:0000256" key="4">
    <source>
        <dbReference type="ARBA" id="ARBA00022679"/>
    </source>
</evidence>
<dbReference type="GO" id="GO:0009401">
    <property type="term" value="P:phosphoenolpyruvate-dependent sugar phosphotransferase system"/>
    <property type="evidence" value="ECO:0007669"/>
    <property type="project" value="InterPro"/>
</dbReference>
<keyword evidence="4" id="KW-0808">Transferase</keyword>
<dbReference type="PANTHER" id="PTHR38594">
    <property type="entry name" value="PEP-DEPENDENT DIHYDROXYACETONE KINASE, PHOSPHORYL DONOR SUBUNIT DHAM"/>
    <property type="match status" value="1"/>
</dbReference>
<evidence type="ECO:0000256" key="5">
    <source>
        <dbReference type="ARBA" id="ARBA00046577"/>
    </source>
</evidence>
<dbReference type="NCBIfam" id="TIGR02364">
    <property type="entry name" value="dha_pts"/>
    <property type="match status" value="1"/>
</dbReference>
<dbReference type="InterPro" id="IPR036662">
    <property type="entry name" value="PTS_EIIA_man-typ_sf"/>
</dbReference>
<dbReference type="InterPro" id="IPR012844">
    <property type="entry name" value="DhaM_N"/>
</dbReference>
<comment type="function">
    <text evidence="2">Component of the dihydroxyacetone kinase complex, which is responsible for the phosphoenolpyruvate (PEP)-dependent phosphorylation of dihydroxyacetone. DhaM serves as the phosphoryl donor. Is phosphorylated by phosphoenolpyruvate in an EI- and HPr-dependent reaction, and a phosphorelay system on histidine residues finally leads to phosphoryl transfer to DhaL and dihydroxyacetone.</text>
</comment>
<gene>
    <name evidence="7" type="ORF">CBF35_00040</name>
</gene>
<keyword evidence="8" id="KW-1185">Reference proteome</keyword>
<dbReference type="PROSITE" id="PS51096">
    <property type="entry name" value="PTS_EIIA_TYPE_4"/>
    <property type="match status" value="1"/>
</dbReference>
<dbReference type="GO" id="GO:0019563">
    <property type="term" value="P:glycerol catabolic process"/>
    <property type="evidence" value="ECO:0007669"/>
    <property type="project" value="InterPro"/>
</dbReference>
<evidence type="ECO:0000313" key="8">
    <source>
        <dbReference type="Proteomes" id="UP000287239"/>
    </source>
</evidence>
<dbReference type="Proteomes" id="UP000287239">
    <property type="component" value="Unassembled WGS sequence"/>
</dbReference>
<dbReference type="Gene3D" id="3.40.50.510">
    <property type="entry name" value="Phosphotransferase system, mannose-type IIA component"/>
    <property type="match status" value="1"/>
</dbReference>
<accession>A0A429ZVL4</accession>
<dbReference type="InterPro" id="IPR004701">
    <property type="entry name" value="PTS_EIIA_man-typ"/>
</dbReference>
<dbReference type="GeneID" id="98566741"/>
<sequence>MAKLGIVMVSHVPELVKGIARLIAEVAKDVPITYAGGTEEEEVGTSFAKIEKAFENNTGEKILAFYDLGSAKMNLEMAMELTDKEVVLYDTAFVESSYTAAALMQAGADFSAIDEQLQPLTIK</sequence>